<evidence type="ECO:0000256" key="3">
    <source>
        <dbReference type="ARBA" id="ARBA00022989"/>
    </source>
</evidence>
<name>Q9HIY1_THEAC</name>
<feature type="domain" description="Sodium/calcium exchanger membrane region" evidence="6">
    <location>
        <begin position="167"/>
        <end position="276"/>
    </location>
</feature>
<feature type="transmembrane region" description="Helical" evidence="5">
    <location>
        <begin position="6"/>
        <end position="25"/>
    </location>
</feature>
<feature type="transmembrane region" description="Helical" evidence="5">
    <location>
        <begin position="133"/>
        <end position="152"/>
    </location>
</feature>
<evidence type="ECO:0000313" key="8">
    <source>
        <dbReference type="Proteomes" id="UP000001024"/>
    </source>
</evidence>
<dbReference type="EnsemblBacteria" id="CAC12320">
    <property type="protein sequence ID" value="CAC12320"/>
    <property type="gene ID" value="CAC12320"/>
</dbReference>
<gene>
    <name evidence="7" type="ordered locus">Ta1195</name>
</gene>
<feature type="transmembrane region" description="Helical" evidence="5">
    <location>
        <begin position="203"/>
        <end position="222"/>
    </location>
</feature>
<dbReference type="eggNOG" id="arCOG02881">
    <property type="taxonomic scope" value="Archaea"/>
</dbReference>
<reference evidence="7 8" key="1">
    <citation type="journal article" date="2000" name="Nature">
        <title>The genome sequence of the thermoacidophilic scavenger Thermoplasma acidophilum.</title>
        <authorList>
            <person name="Ruepp A."/>
            <person name="Graml W."/>
            <person name="Santos-Martinez M.L."/>
            <person name="Koretke K.K."/>
            <person name="Volker C."/>
            <person name="Mewes H.W."/>
            <person name="Frishman D."/>
            <person name="Stocker S."/>
            <person name="Lupas A.N."/>
            <person name="Baumeister W."/>
        </authorList>
    </citation>
    <scope>NUCLEOTIDE SEQUENCE [LARGE SCALE GENOMIC DNA]</scope>
    <source>
        <strain evidence="8">ATCC 25905 / DSM 1728 / JCM 9062 / NBRC 15155 / AMRC-C165</strain>
    </source>
</reference>
<feature type="transmembrane region" description="Helical" evidence="5">
    <location>
        <begin position="164"/>
        <end position="183"/>
    </location>
</feature>
<dbReference type="STRING" id="273075.gene:9572418"/>
<comment type="subcellular location">
    <subcellularLocation>
        <location evidence="1">Membrane</location>
        <topology evidence="1">Multi-pass membrane protein</topology>
    </subcellularLocation>
</comment>
<sequence length="291" mass="31622">MFLSAASSIIYLLLFFIASLIILVFSSDAFFDNAVPMFRSRGIGDMYAGTIFVGFASVLDEIALSASSLIFRHPEIGIGAVEGSNLITMAFFTVIVAVSYLEVAGEFTLDMIVILVLTILSMVFAEIFVHIPWFYSIALFVPFVVYLVIKAGGSKEAGYGPQEYSNIVLIVSFFLIFLSSDTLVRSTIGIASYTGINLVDLSAYGIGMVSSFPEIIMILVSLRGGRKVVSMGIFTGSTVYKMSLIPGIIIVSEPTGFSDIFYMLLAILVMSLLVLFLGIMSRKSQGRSNIH</sequence>
<feature type="transmembrane region" description="Helical" evidence="5">
    <location>
        <begin position="261"/>
        <end position="280"/>
    </location>
</feature>
<dbReference type="InterPro" id="IPR004837">
    <property type="entry name" value="NaCa_Exmemb"/>
</dbReference>
<protein>
    <submittedName>
        <fullName evidence="7">Conserved hypothetical membrane protein</fullName>
    </submittedName>
</protein>
<dbReference type="EMBL" id="AL445066">
    <property type="protein sequence ID" value="CAC12320.1"/>
    <property type="molecule type" value="Genomic_DNA"/>
</dbReference>
<dbReference type="PaxDb" id="273075-Ta1195"/>
<keyword evidence="3 5" id="KW-1133">Transmembrane helix</keyword>
<feature type="transmembrane region" description="Helical" evidence="5">
    <location>
        <begin position="83"/>
        <end position="101"/>
    </location>
</feature>
<evidence type="ECO:0000256" key="2">
    <source>
        <dbReference type="ARBA" id="ARBA00022692"/>
    </source>
</evidence>
<dbReference type="HOGENOM" id="CLU_083235_0_0_2"/>
<dbReference type="AlphaFoldDB" id="Q9HIY1"/>
<evidence type="ECO:0000256" key="4">
    <source>
        <dbReference type="ARBA" id="ARBA00023136"/>
    </source>
</evidence>
<accession>Q9HIY1</accession>
<evidence type="ECO:0000313" key="7">
    <source>
        <dbReference type="EMBL" id="CAC12320.1"/>
    </source>
</evidence>
<keyword evidence="4 5" id="KW-0472">Membrane</keyword>
<dbReference type="Pfam" id="PF01699">
    <property type="entry name" value="Na_Ca_ex"/>
    <property type="match status" value="2"/>
</dbReference>
<evidence type="ECO:0000256" key="1">
    <source>
        <dbReference type="ARBA" id="ARBA00004141"/>
    </source>
</evidence>
<organism evidence="7 8">
    <name type="scientific">Thermoplasma acidophilum (strain ATCC 25905 / DSM 1728 / JCM 9062 / NBRC 15155 / AMRC-C165)</name>
    <dbReference type="NCBI Taxonomy" id="273075"/>
    <lineage>
        <taxon>Archaea</taxon>
        <taxon>Methanobacteriati</taxon>
        <taxon>Thermoplasmatota</taxon>
        <taxon>Thermoplasmata</taxon>
        <taxon>Thermoplasmatales</taxon>
        <taxon>Thermoplasmataceae</taxon>
        <taxon>Thermoplasma</taxon>
    </lineage>
</organism>
<keyword evidence="2 5" id="KW-0812">Transmembrane</keyword>
<dbReference type="KEGG" id="tac:Ta1195"/>
<feature type="domain" description="Sodium/calcium exchanger membrane region" evidence="6">
    <location>
        <begin position="12"/>
        <end position="150"/>
    </location>
</feature>
<feature type="transmembrane region" description="Helical" evidence="5">
    <location>
        <begin position="46"/>
        <end position="71"/>
    </location>
</feature>
<dbReference type="GO" id="GO:0016020">
    <property type="term" value="C:membrane"/>
    <property type="evidence" value="ECO:0007669"/>
    <property type="project" value="UniProtKB-SubCell"/>
</dbReference>
<dbReference type="InterPro" id="IPR044880">
    <property type="entry name" value="NCX_ion-bd_dom_sf"/>
</dbReference>
<feature type="transmembrane region" description="Helical" evidence="5">
    <location>
        <begin position="229"/>
        <end position="249"/>
    </location>
</feature>
<dbReference type="GO" id="GO:0055085">
    <property type="term" value="P:transmembrane transport"/>
    <property type="evidence" value="ECO:0007669"/>
    <property type="project" value="InterPro"/>
</dbReference>
<dbReference type="Gene3D" id="1.20.1420.30">
    <property type="entry name" value="NCX, central ion-binding region"/>
    <property type="match status" value="1"/>
</dbReference>
<feature type="transmembrane region" description="Helical" evidence="5">
    <location>
        <begin position="108"/>
        <end position="127"/>
    </location>
</feature>
<evidence type="ECO:0000259" key="6">
    <source>
        <dbReference type="Pfam" id="PF01699"/>
    </source>
</evidence>
<dbReference type="InParanoid" id="Q9HIY1"/>
<dbReference type="DNASU" id="1456691"/>
<proteinExistence type="predicted"/>
<dbReference type="Proteomes" id="UP000001024">
    <property type="component" value="Chromosome"/>
</dbReference>
<keyword evidence="8" id="KW-1185">Reference proteome</keyword>
<evidence type="ECO:0000256" key="5">
    <source>
        <dbReference type="SAM" id="Phobius"/>
    </source>
</evidence>